<dbReference type="GeneID" id="54589453"/>
<gene>
    <name evidence="2" type="ORF">BU26DRAFT_63359</name>
</gene>
<sequence>MIGISLRRRKLVPGEAKAASTWPIGRHPPMPSNIPPFLAASQAAQCNIQLLHSDVRGNYQRMGNVRIGGADTRREESGSGAKFQFHSHRRHNQDQTVTRSPHCRSQEPVTSQAPGTSSHDAGAPDRAKAGARTAVAAAATPPRNPYSSRRPDLQSLESHPPS</sequence>
<evidence type="ECO:0000256" key="1">
    <source>
        <dbReference type="SAM" id="MobiDB-lite"/>
    </source>
</evidence>
<organism evidence="2 3">
    <name type="scientific">Trematosphaeria pertusa</name>
    <dbReference type="NCBI Taxonomy" id="390896"/>
    <lineage>
        <taxon>Eukaryota</taxon>
        <taxon>Fungi</taxon>
        <taxon>Dikarya</taxon>
        <taxon>Ascomycota</taxon>
        <taxon>Pezizomycotina</taxon>
        <taxon>Dothideomycetes</taxon>
        <taxon>Pleosporomycetidae</taxon>
        <taxon>Pleosporales</taxon>
        <taxon>Massarineae</taxon>
        <taxon>Trematosphaeriaceae</taxon>
        <taxon>Trematosphaeria</taxon>
    </lineage>
</organism>
<name>A0A6A6I7U0_9PLEO</name>
<feature type="compositionally biased region" description="Polar residues" evidence="1">
    <location>
        <begin position="107"/>
        <end position="119"/>
    </location>
</feature>
<keyword evidence="3" id="KW-1185">Reference proteome</keyword>
<evidence type="ECO:0000313" key="2">
    <source>
        <dbReference type="EMBL" id="KAF2246148.1"/>
    </source>
</evidence>
<accession>A0A6A6I7U0</accession>
<feature type="region of interest" description="Disordered" evidence="1">
    <location>
        <begin position="66"/>
        <end position="162"/>
    </location>
</feature>
<dbReference type="AlphaFoldDB" id="A0A6A6I7U0"/>
<dbReference type="RefSeq" id="XP_033681152.1">
    <property type="nucleotide sequence ID" value="XM_033836123.1"/>
</dbReference>
<proteinExistence type="predicted"/>
<dbReference type="Proteomes" id="UP000800094">
    <property type="component" value="Unassembled WGS sequence"/>
</dbReference>
<reference evidence="2" key="1">
    <citation type="journal article" date="2020" name="Stud. Mycol.">
        <title>101 Dothideomycetes genomes: a test case for predicting lifestyles and emergence of pathogens.</title>
        <authorList>
            <person name="Haridas S."/>
            <person name="Albert R."/>
            <person name="Binder M."/>
            <person name="Bloem J."/>
            <person name="Labutti K."/>
            <person name="Salamov A."/>
            <person name="Andreopoulos B."/>
            <person name="Baker S."/>
            <person name="Barry K."/>
            <person name="Bills G."/>
            <person name="Bluhm B."/>
            <person name="Cannon C."/>
            <person name="Castanera R."/>
            <person name="Culley D."/>
            <person name="Daum C."/>
            <person name="Ezra D."/>
            <person name="Gonzalez J."/>
            <person name="Henrissat B."/>
            <person name="Kuo A."/>
            <person name="Liang C."/>
            <person name="Lipzen A."/>
            <person name="Lutzoni F."/>
            <person name="Magnuson J."/>
            <person name="Mondo S."/>
            <person name="Nolan M."/>
            <person name="Ohm R."/>
            <person name="Pangilinan J."/>
            <person name="Park H.-J."/>
            <person name="Ramirez L."/>
            <person name="Alfaro M."/>
            <person name="Sun H."/>
            <person name="Tritt A."/>
            <person name="Yoshinaga Y."/>
            <person name="Zwiers L.-H."/>
            <person name="Turgeon B."/>
            <person name="Goodwin S."/>
            <person name="Spatafora J."/>
            <person name="Crous P."/>
            <person name="Grigoriev I."/>
        </authorList>
    </citation>
    <scope>NUCLEOTIDE SEQUENCE</scope>
    <source>
        <strain evidence="2">CBS 122368</strain>
    </source>
</reference>
<dbReference type="EMBL" id="ML987199">
    <property type="protein sequence ID" value="KAF2246148.1"/>
    <property type="molecule type" value="Genomic_DNA"/>
</dbReference>
<feature type="compositionally biased region" description="Low complexity" evidence="1">
    <location>
        <begin position="130"/>
        <end position="139"/>
    </location>
</feature>
<evidence type="ECO:0000313" key="3">
    <source>
        <dbReference type="Proteomes" id="UP000800094"/>
    </source>
</evidence>
<protein>
    <submittedName>
        <fullName evidence="2">Uncharacterized protein</fullName>
    </submittedName>
</protein>